<keyword evidence="3" id="KW-0238">DNA-binding</keyword>
<feature type="domain" description="HTH lysR-type" evidence="5">
    <location>
        <begin position="12"/>
        <end position="71"/>
    </location>
</feature>
<dbReference type="Pfam" id="PF00126">
    <property type="entry name" value="HTH_1"/>
    <property type="match status" value="1"/>
</dbReference>
<dbReference type="InterPro" id="IPR050950">
    <property type="entry name" value="HTH-type_LysR_regulators"/>
</dbReference>
<dbReference type="RefSeq" id="WP_248148047.1">
    <property type="nucleotide sequence ID" value="NZ_BAAAOF010000004.1"/>
</dbReference>
<comment type="similarity">
    <text evidence="1">Belongs to the LysR transcriptional regulatory family.</text>
</comment>
<dbReference type="InterPro" id="IPR036388">
    <property type="entry name" value="WH-like_DNA-bd_sf"/>
</dbReference>
<dbReference type="PROSITE" id="PS50931">
    <property type="entry name" value="HTH_LYSR"/>
    <property type="match status" value="1"/>
</dbReference>
<dbReference type="PANTHER" id="PTHR30419">
    <property type="entry name" value="HTH-TYPE TRANSCRIPTIONAL REGULATOR YBHD"/>
    <property type="match status" value="1"/>
</dbReference>
<organism evidence="6 7">
    <name type="scientific">Microbacterium aoyamense</name>
    <dbReference type="NCBI Taxonomy" id="344166"/>
    <lineage>
        <taxon>Bacteria</taxon>
        <taxon>Bacillati</taxon>
        <taxon>Actinomycetota</taxon>
        <taxon>Actinomycetes</taxon>
        <taxon>Micrococcales</taxon>
        <taxon>Microbacteriaceae</taxon>
        <taxon>Microbacterium</taxon>
    </lineage>
</organism>
<dbReference type="PRINTS" id="PR00039">
    <property type="entry name" value="HTHLYSR"/>
</dbReference>
<evidence type="ECO:0000313" key="7">
    <source>
        <dbReference type="Proteomes" id="UP001501343"/>
    </source>
</evidence>
<dbReference type="Proteomes" id="UP001501343">
    <property type="component" value="Unassembled WGS sequence"/>
</dbReference>
<dbReference type="SUPFAM" id="SSF53850">
    <property type="entry name" value="Periplasmic binding protein-like II"/>
    <property type="match status" value="1"/>
</dbReference>
<keyword evidence="2" id="KW-0805">Transcription regulation</keyword>
<gene>
    <name evidence="6" type="ORF">GCM10009775_24020</name>
</gene>
<evidence type="ECO:0000259" key="5">
    <source>
        <dbReference type="PROSITE" id="PS50931"/>
    </source>
</evidence>
<evidence type="ECO:0000313" key="6">
    <source>
        <dbReference type="EMBL" id="GAA1931035.1"/>
    </source>
</evidence>
<sequence length="302" mass="33512">MVDNRGRAPESVSMQHLLYFHTLARRGSFARASEELDLSQSALSRSIQALELYVGTRLIDRERGRTGISLTAAGERVLERADEILTQASTLRNTSVVDGTQNLAFGIGPQFASFVLPSALLWMHRNHPDVVVNVSVGPTQIMLEQLLAGEIEFFISGQIPGVRPPRVRCDDFVTVQMAYSVRRGHPILDEPRITVDSIARYPRYAGSAFRDRLLAESDEVLARLRPTLVVDNFEVLADLTARTDGVLAAFAGMIREPLVHLDFDIWRQLGASRTFLFTLDGFRLSKIADAAIGQLRAPVEGR</sequence>
<comment type="caution">
    <text evidence="6">The sequence shown here is derived from an EMBL/GenBank/DDBJ whole genome shotgun (WGS) entry which is preliminary data.</text>
</comment>
<dbReference type="SUPFAM" id="SSF46785">
    <property type="entry name" value="Winged helix' DNA-binding domain"/>
    <property type="match status" value="1"/>
</dbReference>
<proteinExistence type="inferred from homology"/>
<evidence type="ECO:0000256" key="2">
    <source>
        <dbReference type="ARBA" id="ARBA00023015"/>
    </source>
</evidence>
<evidence type="ECO:0000256" key="3">
    <source>
        <dbReference type="ARBA" id="ARBA00023125"/>
    </source>
</evidence>
<keyword evidence="7" id="KW-1185">Reference proteome</keyword>
<dbReference type="EMBL" id="BAAAOF010000004">
    <property type="protein sequence ID" value="GAA1931035.1"/>
    <property type="molecule type" value="Genomic_DNA"/>
</dbReference>
<evidence type="ECO:0000256" key="4">
    <source>
        <dbReference type="ARBA" id="ARBA00023163"/>
    </source>
</evidence>
<keyword evidence="4" id="KW-0804">Transcription</keyword>
<dbReference type="InterPro" id="IPR000847">
    <property type="entry name" value="LysR_HTH_N"/>
</dbReference>
<dbReference type="InterPro" id="IPR005119">
    <property type="entry name" value="LysR_subst-bd"/>
</dbReference>
<evidence type="ECO:0000256" key="1">
    <source>
        <dbReference type="ARBA" id="ARBA00009437"/>
    </source>
</evidence>
<dbReference type="Gene3D" id="1.10.10.10">
    <property type="entry name" value="Winged helix-like DNA-binding domain superfamily/Winged helix DNA-binding domain"/>
    <property type="match status" value="1"/>
</dbReference>
<name>A0ABN2PVK3_9MICO</name>
<reference evidence="6 7" key="1">
    <citation type="journal article" date="2019" name="Int. J. Syst. Evol. Microbiol.">
        <title>The Global Catalogue of Microorganisms (GCM) 10K type strain sequencing project: providing services to taxonomists for standard genome sequencing and annotation.</title>
        <authorList>
            <consortium name="The Broad Institute Genomics Platform"/>
            <consortium name="The Broad Institute Genome Sequencing Center for Infectious Disease"/>
            <person name="Wu L."/>
            <person name="Ma J."/>
        </authorList>
    </citation>
    <scope>NUCLEOTIDE SEQUENCE [LARGE SCALE GENOMIC DNA]</scope>
    <source>
        <strain evidence="6 7">JCM 14900</strain>
    </source>
</reference>
<protein>
    <recommendedName>
        <fullName evidence="5">HTH lysR-type domain-containing protein</fullName>
    </recommendedName>
</protein>
<dbReference type="InterPro" id="IPR036390">
    <property type="entry name" value="WH_DNA-bd_sf"/>
</dbReference>
<accession>A0ABN2PVK3</accession>
<dbReference type="Gene3D" id="3.40.190.290">
    <property type="match status" value="1"/>
</dbReference>
<dbReference type="Pfam" id="PF03466">
    <property type="entry name" value="LysR_substrate"/>
    <property type="match status" value="1"/>
</dbReference>
<dbReference type="CDD" id="cd05466">
    <property type="entry name" value="PBP2_LTTR_substrate"/>
    <property type="match status" value="1"/>
</dbReference>
<dbReference type="PANTHER" id="PTHR30419:SF8">
    <property type="entry name" value="NITROGEN ASSIMILATION TRANSCRIPTIONAL ACTIVATOR-RELATED"/>
    <property type="match status" value="1"/>
</dbReference>